<reference evidence="4 5" key="1">
    <citation type="submission" date="2013-01" db="EMBL/GenBank/DDBJ databases">
        <title>Whole genome shotgun sequence of Gordonia soli NBRC 108243.</title>
        <authorList>
            <person name="Isaki-Nakamura S."/>
            <person name="Hosoyama A."/>
            <person name="Tsuchikane K."/>
            <person name="Ando Y."/>
            <person name="Baba S."/>
            <person name="Ohji S."/>
            <person name="Hamada M."/>
            <person name="Tamura T."/>
            <person name="Yamazoe A."/>
            <person name="Yamazaki S."/>
            <person name="Fujita N."/>
        </authorList>
    </citation>
    <scope>NUCLEOTIDE SEQUENCE [LARGE SCALE GENOMIC DNA]</scope>
    <source>
        <strain evidence="4 5">NBRC 108243</strain>
    </source>
</reference>
<evidence type="ECO:0000313" key="5">
    <source>
        <dbReference type="Proteomes" id="UP000011666"/>
    </source>
</evidence>
<keyword evidence="1" id="KW-0805">Transcription regulation</keyword>
<sequence length="252" mass="27182">MSGGSGAFDIDADGAPAQWLRDVAAGGTRILSVCTGAFLAARISLLDGCTATTHWAYADRLATEFPLVTVDADWIFVQSTSRVWTSAGVSAGIDLSLAAIEQDHGTELAQTVARWLVLHLRRTGGQTQFAPPVWIPRATTPPVRAVQDAVDENPAADHSVPAMAERASMSVRNFSRVFTAEVGEPPSRYVEKIRTEAARRHLESTSDTGESIASRCGFTTAESMRRTFHRRVGVAPDHYRETFGPATRTPTA</sequence>
<dbReference type="PANTHER" id="PTHR43130:SF3">
    <property type="entry name" value="HTH-TYPE TRANSCRIPTIONAL REGULATOR RV1931C"/>
    <property type="match status" value="1"/>
</dbReference>
<evidence type="ECO:0000313" key="4">
    <source>
        <dbReference type="EMBL" id="GAC66784.1"/>
    </source>
</evidence>
<name>M0QEB1_9ACTN</name>
<gene>
    <name evidence="4" type="ORF">GS4_04_00410</name>
</gene>
<dbReference type="Pfam" id="PF12833">
    <property type="entry name" value="HTH_18"/>
    <property type="match status" value="1"/>
</dbReference>
<dbReference type="Gene3D" id="3.40.50.880">
    <property type="match status" value="1"/>
</dbReference>
<dbReference type="GO" id="GO:0003700">
    <property type="term" value="F:DNA-binding transcription factor activity"/>
    <property type="evidence" value="ECO:0007669"/>
    <property type="project" value="InterPro"/>
</dbReference>
<feature type="domain" description="HTH araC/xylS-type" evidence="3">
    <location>
        <begin position="144"/>
        <end position="242"/>
    </location>
</feature>
<evidence type="ECO:0000259" key="3">
    <source>
        <dbReference type="PROSITE" id="PS01124"/>
    </source>
</evidence>
<dbReference type="STRING" id="1223545.GS4_04_00410"/>
<dbReference type="SMART" id="SM00342">
    <property type="entry name" value="HTH_ARAC"/>
    <property type="match status" value="1"/>
</dbReference>
<keyword evidence="5" id="KW-1185">Reference proteome</keyword>
<dbReference type="eggNOG" id="COG4977">
    <property type="taxonomic scope" value="Bacteria"/>
</dbReference>
<dbReference type="RefSeq" id="WP_007617318.1">
    <property type="nucleotide sequence ID" value="NZ_BANX01000004.1"/>
</dbReference>
<dbReference type="AlphaFoldDB" id="M0QEB1"/>
<dbReference type="GO" id="GO:0043565">
    <property type="term" value="F:sequence-specific DNA binding"/>
    <property type="evidence" value="ECO:0007669"/>
    <property type="project" value="InterPro"/>
</dbReference>
<proteinExistence type="predicted"/>
<organism evidence="4 5">
    <name type="scientific">Gordonia soli NBRC 108243</name>
    <dbReference type="NCBI Taxonomy" id="1223545"/>
    <lineage>
        <taxon>Bacteria</taxon>
        <taxon>Bacillati</taxon>
        <taxon>Actinomycetota</taxon>
        <taxon>Actinomycetes</taxon>
        <taxon>Mycobacteriales</taxon>
        <taxon>Gordoniaceae</taxon>
        <taxon>Gordonia</taxon>
    </lineage>
</organism>
<dbReference type="SUPFAM" id="SSF52317">
    <property type="entry name" value="Class I glutamine amidotransferase-like"/>
    <property type="match status" value="1"/>
</dbReference>
<keyword evidence="2" id="KW-0804">Transcription</keyword>
<dbReference type="InterPro" id="IPR009057">
    <property type="entry name" value="Homeodomain-like_sf"/>
</dbReference>
<accession>M0QEB1</accession>
<dbReference type="Pfam" id="PF01965">
    <property type="entry name" value="DJ-1_PfpI"/>
    <property type="match status" value="1"/>
</dbReference>
<dbReference type="Gene3D" id="1.10.10.60">
    <property type="entry name" value="Homeodomain-like"/>
    <property type="match status" value="1"/>
</dbReference>
<comment type="caution">
    <text evidence="4">The sequence shown here is derived from an EMBL/GenBank/DDBJ whole genome shotgun (WGS) entry which is preliminary data.</text>
</comment>
<dbReference type="PANTHER" id="PTHR43130">
    <property type="entry name" value="ARAC-FAMILY TRANSCRIPTIONAL REGULATOR"/>
    <property type="match status" value="1"/>
</dbReference>
<dbReference type="EMBL" id="BANX01000004">
    <property type="protein sequence ID" value="GAC66784.1"/>
    <property type="molecule type" value="Genomic_DNA"/>
</dbReference>
<dbReference type="InterPro" id="IPR018060">
    <property type="entry name" value="HTH_AraC"/>
</dbReference>
<dbReference type="Proteomes" id="UP000011666">
    <property type="component" value="Unassembled WGS sequence"/>
</dbReference>
<dbReference type="InterPro" id="IPR029062">
    <property type="entry name" value="Class_I_gatase-like"/>
</dbReference>
<dbReference type="InterPro" id="IPR002818">
    <property type="entry name" value="DJ-1/PfpI"/>
</dbReference>
<dbReference type="PROSITE" id="PS01124">
    <property type="entry name" value="HTH_ARAC_FAMILY_2"/>
    <property type="match status" value="1"/>
</dbReference>
<evidence type="ECO:0000256" key="1">
    <source>
        <dbReference type="ARBA" id="ARBA00023015"/>
    </source>
</evidence>
<dbReference type="InterPro" id="IPR052158">
    <property type="entry name" value="INH-QAR"/>
</dbReference>
<dbReference type="SUPFAM" id="SSF46689">
    <property type="entry name" value="Homeodomain-like"/>
    <property type="match status" value="2"/>
</dbReference>
<protein>
    <submittedName>
        <fullName evidence="4">Putative AraC family transcriptional regulator</fullName>
    </submittedName>
</protein>
<evidence type="ECO:0000256" key="2">
    <source>
        <dbReference type="ARBA" id="ARBA00023163"/>
    </source>
</evidence>